<gene>
    <name evidence="1" type="ORF">C8J48_3294</name>
</gene>
<dbReference type="Gene3D" id="2.20.25.10">
    <property type="match status" value="1"/>
</dbReference>
<dbReference type="Proteomes" id="UP000241639">
    <property type="component" value="Unassembled WGS sequence"/>
</dbReference>
<dbReference type="EMBL" id="PZZP01000003">
    <property type="protein sequence ID" value="PTM54642.1"/>
    <property type="molecule type" value="Genomic_DNA"/>
</dbReference>
<dbReference type="RefSeq" id="WP_107728286.1">
    <property type="nucleotide sequence ID" value="NZ_PZZP01000003.1"/>
</dbReference>
<dbReference type="SUPFAM" id="SSF82784">
    <property type="entry name" value="OsmC-like"/>
    <property type="match status" value="1"/>
</dbReference>
<protein>
    <submittedName>
        <fullName evidence="1">Putative redox protein</fullName>
    </submittedName>
</protein>
<dbReference type="InterPro" id="IPR003718">
    <property type="entry name" value="OsmC/Ohr_fam"/>
</dbReference>
<dbReference type="PANTHER" id="PTHR34352:SF1">
    <property type="entry name" value="PROTEIN YHFA"/>
    <property type="match status" value="1"/>
</dbReference>
<evidence type="ECO:0000313" key="2">
    <source>
        <dbReference type="Proteomes" id="UP000241639"/>
    </source>
</evidence>
<sequence>MKMEMTWGGKMRFEAQTPSGHTVLLDAAPEVGGENEGPRPTELLLAATGACSGIDIVDILRKMRLTVESFAMEVSGERAEDHPRRFTHVHIHYQLSGDLPVDKVRRAVDLSRDKYCSVSQSLNAEVTTSFSINGERYE</sequence>
<keyword evidence="2" id="KW-1185">Reference proteome</keyword>
<dbReference type="InterPro" id="IPR036102">
    <property type="entry name" value="OsmC/Ohrsf"/>
</dbReference>
<dbReference type="OrthoDB" id="9804010at2"/>
<dbReference type="Pfam" id="PF02566">
    <property type="entry name" value="OsmC"/>
    <property type="match status" value="1"/>
</dbReference>
<dbReference type="AlphaFoldDB" id="A0A2T4Z1J8"/>
<proteinExistence type="predicted"/>
<comment type="caution">
    <text evidence="1">The sequence shown here is derived from an EMBL/GenBank/DDBJ whole genome shotgun (WGS) entry which is preliminary data.</text>
</comment>
<evidence type="ECO:0000313" key="1">
    <source>
        <dbReference type="EMBL" id="PTM54642.1"/>
    </source>
</evidence>
<reference evidence="1 2" key="1">
    <citation type="submission" date="2018-04" db="EMBL/GenBank/DDBJ databases">
        <title>Genomic Encyclopedia of Archaeal and Bacterial Type Strains, Phase II (KMG-II): from individual species to whole genera.</title>
        <authorList>
            <person name="Goeker M."/>
        </authorList>
    </citation>
    <scope>NUCLEOTIDE SEQUENCE [LARGE SCALE GENOMIC DNA]</scope>
    <source>
        <strain evidence="1 2">DSM 45169</strain>
    </source>
</reference>
<name>A0A2T4Z1J8_9BACL</name>
<dbReference type="Gene3D" id="3.30.300.20">
    <property type="match status" value="1"/>
</dbReference>
<dbReference type="PANTHER" id="PTHR34352">
    <property type="entry name" value="PROTEIN YHFA"/>
    <property type="match status" value="1"/>
</dbReference>
<accession>A0A2T4Z1J8</accession>
<organism evidence="1 2">
    <name type="scientific">Desmospora activa DSM 45169</name>
    <dbReference type="NCBI Taxonomy" id="1121389"/>
    <lineage>
        <taxon>Bacteria</taxon>
        <taxon>Bacillati</taxon>
        <taxon>Bacillota</taxon>
        <taxon>Bacilli</taxon>
        <taxon>Bacillales</taxon>
        <taxon>Thermoactinomycetaceae</taxon>
        <taxon>Desmospora</taxon>
    </lineage>
</organism>
<dbReference type="InterPro" id="IPR015946">
    <property type="entry name" value="KH_dom-like_a/b"/>
</dbReference>